<keyword evidence="6 18" id="KW-0479">Metal-binding</keyword>
<name>A0A2P6NK50_9EUKA</name>
<evidence type="ECO:0000256" key="10">
    <source>
        <dbReference type="ARBA" id="ARBA00022833"/>
    </source>
</evidence>
<feature type="binding site" evidence="18">
    <location>
        <position position="666"/>
    </location>
    <ligand>
        <name>Zn(2+)</name>
        <dbReference type="ChEBI" id="CHEBI:29105"/>
    </ligand>
</feature>
<dbReference type="PANTHER" id="PTHR18867:SF12">
    <property type="entry name" value="DNA REPAIR PROTEIN RAD50"/>
    <property type="match status" value="1"/>
</dbReference>
<evidence type="ECO:0000256" key="19">
    <source>
        <dbReference type="SAM" id="Coils"/>
    </source>
</evidence>
<evidence type="ECO:0000313" key="23">
    <source>
        <dbReference type="Proteomes" id="UP000241769"/>
    </source>
</evidence>
<keyword evidence="5" id="KW-0158">Chromosome</keyword>
<keyword evidence="8" id="KW-0227">DNA damage</keyword>
<dbReference type="FunFam" id="3.40.50.300:FF:000947">
    <property type="entry name" value="DNA repair protein RAD50"/>
    <property type="match status" value="1"/>
</dbReference>
<evidence type="ECO:0000313" key="22">
    <source>
        <dbReference type="EMBL" id="PRP84324.1"/>
    </source>
</evidence>
<evidence type="ECO:0000256" key="13">
    <source>
        <dbReference type="ARBA" id="ARBA00023054"/>
    </source>
</evidence>
<feature type="region of interest" description="Disordered" evidence="20">
    <location>
        <begin position="958"/>
        <end position="980"/>
    </location>
</feature>
<dbReference type="Gene3D" id="3.40.50.300">
    <property type="entry name" value="P-loop containing nucleotide triphosphate hydrolases"/>
    <property type="match status" value="2"/>
</dbReference>
<feature type="coiled-coil region" evidence="19">
    <location>
        <begin position="697"/>
        <end position="766"/>
    </location>
</feature>
<evidence type="ECO:0000256" key="7">
    <source>
        <dbReference type="ARBA" id="ARBA00022741"/>
    </source>
</evidence>
<feature type="domain" description="Zinc-hook" evidence="21">
    <location>
        <begin position="622"/>
        <end position="719"/>
    </location>
</feature>
<evidence type="ECO:0000259" key="21">
    <source>
        <dbReference type="PROSITE" id="PS51131"/>
    </source>
</evidence>
<dbReference type="GO" id="GO:0043047">
    <property type="term" value="F:single-stranded telomeric DNA binding"/>
    <property type="evidence" value="ECO:0007669"/>
    <property type="project" value="TreeGrafter"/>
</dbReference>
<dbReference type="GO" id="GO:0070192">
    <property type="term" value="P:chromosome organization involved in meiotic cell cycle"/>
    <property type="evidence" value="ECO:0007669"/>
    <property type="project" value="TreeGrafter"/>
</dbReference>
<dbReference type="FunCoup" id="A0A2P6NK50">
    <property type="interactions" value="724"/>
</dbReference>
<accession>A0A2P6NK50</accession>
<keyword evidence="7" id="KW-0547">Nucleotide-binding</keyword>
<feature type="compositionally biased region" description="Basic and acidic residues" evidence="20">
    <location>
        <begin position="965"/>
        <end position="980"/>
    </location>
</feature>
<dbReference type="PROSITE" id="PS51131">
    <property type="entry name" value="ZN_HOOK"/>
    <property type="match status" value="1"/>
</dbReference>
<dbReference type="InterPro" id="IPR013134">
    <property type="entry name" value="Zn_hook_RAD50"/>
</dbReference>
<dbReference type="InterPro" id="IPR038729">
    <property type="entry name" value="Rad50/SbcC_AAA"/>
</dbReference>
<dbReference type="GO" id="GO:0007004">
    <property type="term" value="P:telomere maintenance via telomerase"/>
    <property type="evidence" value="ECO:0007669"/>
    <property type="project" value="TreeGrafter"/>
</dbReference>
<proteinExistence type="inferred from homology"/>
<keyword evidence="9" id="KW-0378">Hydrolase</keyword>
<evidence type="ECO:0000256" key="9">
    <source>
        <dbReference type="ARBA" id="ARBA00022801"/>
    </source>
</evidence>
<evidence type="ECO:0000256" key="16">
    <source>
        <dbReference type="ARBA" id="ARBA00023254"/>
    </source>
</evidence>
<feature type="region of interest" description="Disordered" evidence="20">
    <location>
        <begin position="276"/>
        <end position="298"/>
    </location>
</feature>
<comment type="cofactor">
    <cofactor evidence="1">
        <name>Zn(2+)</name>
        <dbReference type="ChEBI" id="CHEBI:29105"/>
    </cofactor>
</comment>
<dbReference type="Gene3D" id="1.10.287.1490">
    <property type="match status" value="1"/>
</dbReference>
<evidence type="ECO:0000256" key="12">
    <source>
        <dbReference type="ARBA" id="ARBA00022842"/>
    </source>
</evidence>
<dbReference type="GO" id="GO:0016887">
    <property type="term" value="F:ATP hydrolysis activity"/>
    <property type="evidence" value="ECO:0007669"/>
    <property type="project" value="InterPro"/>
</dbReference>
<dbReference type="STRING" id="1890364.A0A2P6NK50"/>
<keyword evidence="15" id="KW-0539">Nucleus</keyword>
<evidence type="ECO:0000256" key="15">
    <source>
        <dbReference type="ARBA" id="ARBA00023242"/>
    </source>
</evidence>
<keyword evidence="14" id="KW-0234">DNA repair</keyword>
<evidence type="ECO:0000256" key="20">
    <source>
        <dbReference type="SAM" id="MobiDB-lite"/>
    </source>
</evidence>
<dbReference type="InterPro" id="IPR027417">
    <property type="entry name" value="P-loop_NTPase"/>
</dbReference>
<dbReference type="GO" id="GO:0003691">
    <property type="term" value="F:double-stranded telomeric DNA binding"/>
    <property type="evidence" value="ECO:0007669"/>
    <property type="project" value="TreeGrafter"/>
</dbReference>
<keyword evidence="12" id="KW-0460">Magnesium</keyword>
<feature type="coiled-coil region" evidence="19">
    <location>
        <begin position="173"/>
        <end position="269"/>
    </location>
</feature>
<evidence type="ECO:0000256" key="4">
    <source>
        <dbReference type="ARBA" id="ARBA00009439"/>
    </source>
</evidence>
<comment type="catalytic activity">
    <reaction evidence="17">
        <text>ATP + H2O = ADP + phosphate + H(+)</text>
        <dbReference type="Rhea" id="RHEA:13065"/>
        <dbReference type="ChEBI" id="CHEBI:15377"/>
        <dbReference type="ChEBI" id="CHEBI:15378"/>
        <dbReference type="ChEBI" id="CHEBI:30616"/>
        <dbReference type="ChEBI" id="CHEBI:43474"/>
        <dbReference type="ChEBI" id="CHEBI:456216"/>
    </reaction>
</comment>
<keyword evidence="16" id="KW-0469">Meiosis</keyword>
<feature type="binding site" evidence="18">
    <location>
        <position position="669"/>
    </location>
    <ligand>
        <name>Zn(2+)</name>
        <dbReference type="ChEBI" id="CHEBI:29105"/>
    </ligand>
</feature>
<evidence type="ECO:0000256" key="6">
    <source>
        <dbReference type="ARBA" id="ARBA00022723"/>
    </source>
</evidence>
<evidence type="ECO:0000256" key="2">
    <source>
        <dbReference type="ARBA" id="ARBA00004123"/>
    </source>
</evidence>
<evidence type="ECO:0000256" key="11">
    <source>
        <dbReference type="ARBA" id="ARBA00022840"/>
    </source>
</evidence>
<reference evidence="22 23" key="1">
    <citation type="journal article" date="2018" name="Genome Biol. Evol.">
        <title>Multiple Roots of Fruiting Body Formation in Amoebozoa.</title>
        <authorList>
            <person name="Hillmann F."/>
            <person name="Forbes G."/>
            <person name="Novohradska S."/>
            <person name="Ferling I."/>
            <person name="Riege K."/>
            <person name="Groth M."/>
            <person name="Westermann M."/>
            <person name="Marz M."/>
            <person name="Spaller T."/>
            <person name="Winckler T."/>
            <person name="Schaap P."/>
            <person name="Glockner G."/>
        </authorList>
    </citation>
    <scope>NUCLEOTIDE SEQUENCE [LARGE SCALE GENOMIC DNA]</scope>
    <source>
        <strain evidence="22 23">Jena</strain>
    </source>
</reference>
<protein>
    <recommendedName>
        <fullName evidence="21">Zinc-hook domain-containing protein</fullName>
    </recommendedName>
</protein>
<evidence type="ECO:0000256" key="5">
    <source>
        <dbReference type="ARBA" id="ARBA00022454"/>
    </source>
</evidence>
<keyword evidence="11" id="KW-0067">ATP-binding</keyword>
<dbReference type="GO" id="GO:0006302">
    <property type="term" value="P:double-strand break repair"/>
    <property type="evidence" value="ECO:0007669"/>
    <property type="project" value="InterPro"/>
</dbReference>
<evidence type="ECO:0000256" key="8">
    <source>
        <dbReference type="ARBA" id="ARBA00022763"/>
    </source>
</evidence>
<dbReference type="GO" id="GO:0000794">
    <property type="term" value="C:condensed nuclear chromosome"/>
    <property type="evidence" value="ECO:0007669"/>
    <property type="project" value="TreeGrafter"/>
</dbReference>
<keyword evidence="13 19" id="KW-0175">Coiled coil</keyword>
<dbReference type="GO" id="GO:0030870">
    <property type="term" value="C:Mre11 complex"/>
    <property type="evidence" value="ECO:0007669"/>
    <property type="project" value="InterPro"/>
</dbReference>
<comment type="caution">
    <text evidence="22">The sequence shown here is derived from an EMBL/GenBank/DDBJ whole genome shotgun (WGS) entry which is preliminary data.</text>
</comment>
<sequence>MTSVDKLLIRGIRSFSPENEYIIEFYKPLTIIVGQNGAGKTTIIECLKYACTGEAPPNTSKGQAFIHDPKVAGEREIKAQIKLRFKSKAKTLEMKTLESALQAYKDTGEKVSQSYRCADLDALIPDLMGASKAILESVIFCHQEDSNWPLSDSSTLKKKFDEIFAATKYTKALESIKKEKKQQTDHLKEYKLKMETVQVTRSQYIKMIKELEEWTAKATEAQEEIDHLKEVFIQKKSRIDLLKNKQSGAQEEIQEVVRMKATKDRLVQESKKLYQNLRNDMSDESESDLKNKSARHDTDMDTLDQRRMSLVEKLSDLEIQGGVLTKESIAAGQAYGQATAALITRQKVAKELEEKIIQFTKKYHVAGFESGPFGVEEVQKLFSTIESMLNQLAQKSRAEKAKYQAATDDISKQLDTVQKESAKLQERLRQKKETMNDQNNRSSVIQKELSEKKRAKDKIESINTQIREKKAALEALQKSIQGKNDIENLTEEKSNVDARIHELGKVMETLSSLSAAHAALQATRRDRTVRKEKYESILEDFRDEFERILGEVPLNLGEMKGKLESEMRQKKAVVSEVEKMLEKDKTNFSILDGQYQTIQQQLRKMEMEAKEHRKKLQKVPETHKLPDLIHDAEKNTEKVKKDIAMTQSAGIMYENFVKSGKEDHNCPLCERSFERDSQLQAFIQKLETALKAVPESLKSSKSQLKESELLLNELKKLTPYHDSLSKLEAREIPEVKTKMDEVSEKKKKLEGSIEKLTADFSRLSTEDSQLNKLTAEADKIGIYYREYLELDKQARSQEAQLSTKTTDTRSLGEVNAEIGDLQRKSKELNQKIDQMRRESTDRQNQVLQATNALHVLERELSNMKAASNDIERLASEMDNIEVTRQETETGIREIEENIAKIRGNIQELSKKRSESVRQGEEHEATVQQQKDAFQNRISQLQSLERQLREITVTGDIEGAERKKKKAEEALEDNERDKKGIQEQIQDISSQIANSENLRRDLSDNLKYREQLREIRDLETKIKQREAKMGVSVDNAEYMQELSTLEKEYANVKSKYDNLCGQKQNITQQMTSHQKEINKPNYKSVDEQYKQLSIRLATTEMANGDLEKYYKALEKALMHFHSLKMSEINKVIMELWQSTYKGTDIDAIQLRANSESTSARASSYNYRVVMMKAGVELDMRGRCSAGQKVLASLVIRLALAEAFCINCGILALDEPTTNLDRQNVESFANALVNIIETRRQQSNFQLVIITHDEEFVQLIGKSNNADYYWRISKTPSGHSKIECQEIAEL</sequence>
<dbReference type="Pfam" id="PF04423">
    <property type="entry name" value="Rad50_zn_hook"/>
    <property type="match status" value="1"/>
</dbReference>
<comment type="similarity">
    <text evidence="4">Belongs to the SMC family. RAD50 subfamily.</text>
</comment>
<keyword evidence="23" id="KW-1185">Reference proteome</keyword>
<keyword evidence="10 18" id="KW-0862">Zinc</keyword>
<dbReference type="InterPro" id="IPR004584">
    <property type="entry name" value="Rad50_eukaryotes"/>
</dbReference>
<dbReference type="SUPFAM" id="SSF52540">
    <property type="entry name" value="P-loop containing nucleoside triphosphate hydrolases"/>
    <property type="match status" value="2"/>
</dbReference>
<evidence type="ECO:0000256" key="18">
    <source>
        <dbReference type="PROSITE-ProRule" id="PRU00471"/>
    </source>
</evidence>
<dbReference type="GO" id="GO:0005524">
    <property type="term" value="F:ATP binding"/>
    <property type="evidence" value="ECO:0007669"/>
    <property type="project" value="UniProtKB-KW"/>
</dbReference>
<dbReference type="NCBIfam" id="TIGR00606">
    <property type="entry name" value="rad50"/>
    <property type="match status" value="1"/>
</dbReference>
<evidence type="ECO:0000256" key="1">
    <source>
        <dbReference type="ARBA" id="ARBA00001947"/>
    </source>
</evidence>
<evidence type="ECO:0000256" key="14">
    <source>
        <dbReference type="ARBA" id="ARBA00023204"/>
    </source>
</evidence>
<feature type="region of interest" description="Disordered" evidence="20">
    <location>
        <begin position="428"/>
        <end position="452"/>
    </location>
</feature>
<feature type="compositionally biased region" description="Polar residues" evidence="20">
    <location>
        <begin position="436"/>
        <end position="445"/>
    </location>
</feature>
<evidence type="ECO:0000256" key="17">
    <source>
        <dbReference type="ARBA" id="ARBA00049360"/>
    </source>
</evidence>
<dbReference type="EMBL" id="MDYQ01000065">
    <property type="protein sequence ID" value="PRP84324.1"/>
    <property type="molecule type" value="Genomic_DNA"/>
</dbReference>
<dbReference type="GO" id="GO:0000722">
    <property type="term" value="P:telomere maintenance via recombination"/>
    <property type="evidence" value="ECO:0007669"/>
    <property type="project" value="TreeGrafter"/>
</dbReference>
<dbReference type="InParanoid" id="A0A2P6NK50"/>
<evidence type="ECO:0000256" key="3">
    <source>
        <dbReference type="ARBA" id="ARBA00004286"/>
    </source>
</evidence>
<dbReference type="GO" id="GO:0051880">
    <property type="term" value="F:G-quadruplex DNA binding"/>
    <property type="evidence" value="ECO:0007669"/>
    <property type="project" value="TreeGrafter"/>
</dbReference>
<dbReference type="Pfam" id="PF13476">
    <property type="entry name" value="AAA_23"/>
    <property type="match status" value="1"/>
</dbReference>
<dbReference type="Proteomes" id="UP000241769">
    <property type="component" value="Unassembled WGS sequence"/>
</dbReference>
<dbReference type="OrthoDB" id="30926at2759"/>
<gene>
    <name evidence="22" type="ORF">PROFUN_07625</name>
</gene>
<organism evidence="22 23">
    <name type="scientific">Planoprotostelium fungivorum</name>
    <dbReference type="NCBI Taxonomy" id="1890364"/>
    <lineage>
        <taxon>Eukaryota</taxon>
        <taxon>Amoebozoa</taxon>
        <taxon>Evosea</taxon>
        <taxon>Variosea</taxon>
        <taxon>Cavosteliida</taxon>
        <taxon>Cavosteliaceae</taxon>
        <taxon>Planoprotostelium</taxon>
    </lineage>
</organism>
<comment type="subcellular location">
    <subcellularLocation>
        <location evidence="3">Chromosome</location>
    </subcellularLocation>
    <subcellularLocation>
        <location evidence="2">Nucleus</location>
    </subcellularLocation>
</comment>
<dbReference type="GO" id="GO:0046872">
    <property type="term" value="F:metal ion binding"/>
    <property type="evidence" value="ECO:0007669"/>
    <property type="project" value="UniProtKB-UniRule"/>
</dbReference>
<dbReference type="PANTHER" id="PTHR18867">
    <property type="entry name" value="RAD50"/>
    <property type="match status" value="1"/>
</dbReference>
<feature type="compositionally biased region" description="Basic and acidic residues" evidence="20">
    <location>
        <begin position="287"/>
        <end position="298"/>
    </location>
</feature>